<evidence type="ECO:0000256" key="3">
    <source>
        <dbReference type="ARBA" id="ARBA00023274"/>
    </source>
</evidence>
<evidence type="ECO:0000256" key="2">
    <source>
        <dbReference type="ARBA" id="ARBA00022980"/>
    </source>
</evidence>
<evidence type="ECO:0000256" key="4">
    <source>
        <dbReference type="ARBA" id="ARBA00035177"/>
    </source>
</evidence>
<dbReference type="Proteomes" id="UP000317371">
    <property type="component" value="Unassembled WGS sequence"/>
</dbReference>
<evidence type="ECO:0000313" key="7">
    <source>
        <dbReference type="Proteomes" id="UP000317371"/>
    </source>
</evidence>
<dbReference type="OrthoDB" id="9804164at2"/>
<comment type="caution">
    <text evidence="6">The sequence shown here is derived from an EMBL/GenBank/DDBJ whole genome shotgun (WGS) entry which is preliminary data.</text>
</comment>
<name>A0A540V928_9CHLR</name>
<protein>
    <recommendedName>
        <fullName evidence="4 5">Large ribosomal subunit protein bL34</fullName>
    </recommendedName>
</protein>
<dbReference type="GO" id="GO:0006412">
    <property type="term" value="P:translation"/>
    <property type="evidence" value="ECO:0007669"/>
    <property type="project" value="UniProtKB-UniRule"/>
</dbReference>
<dbReference type="FunFam" id="1.10.287.3980:FF:000001">
    <property type="entry name" value="Mitochondrial ribosomal protein L34"/>
    <property type="match status" value="1"/>
</dbReference>
<evidence type="ECO:0000256" key="1">
    <source>
        <dbReference type="ARBA" id="ARBA00010111"/>
    </source>
</evidence>
<evidence type="ECO:0000313" key="6">
    <source>
        <dbReference type="EMBL" id="TQE93231.1"/>
    </source>
</evidence>
<dbReference type="Gene3D" id="1.10.287.3980">
    <property type="match status" value="1"/>
</dbReference>
<evidence type="ECO:0000256" key="5">
    <source>
        <dbReference type="HAMAP-Rule" id="MF_00391"/>
    </source>
</evidence>
<dbReference type="InterPro" id="IPR020939">
    <property type="entry name" value="Ribosomal_bL34_CS"/>
</dbReference>
<dbReference type="GO" id="GO:0005840">
    <property type="term" value="C:ribosome"/>
    <property type="evidence" value="ECO:0007669"/>
    <property type="project" value="UniProtKB-KW"/>
</dbReference>
<dbReference type="Pfam" id="PF00468">
    <property type="entry name" value="Ribosomal_L34"/>
    <property type="match status" value="1"/>
</dbReference>
<dbReference type="PROSITE" id="PS00784">
    <property type="entry name" value="RIBOSOMAL_L34"/>
    <property type="match status" value="1"/>
</dbReference>
<gene>
    <name evidence="5" type="primary">rpmH</name>
    <name evidence="6" type="ORF">FKZ61_22350</name>
</gene>
<dbReference type="AlphaFoldDB" id="A0A540V928"/>
<reference evidence="6 7" key="1">
    <citation type="submission" date="2019-06" db="EMBL/GenBank/DDBJ databases">
        <title>Genome sequence of Litorilinea aerophila BAA-2444.</title>
        <authorList>
            <person name="Maclea K.S."/>
            <person name="Maurais E.G."/>
            <person name="Iannazzi L.C."/>
        </authorList>
    </citation>
    <scope>NUCLEOTIDE SEQUENCE [LARGE SCALE GENOMIC DNA]</scope>
    <source>
        <strain evidence="6 7">ATCC BAA-2444</strain>
    </source>
</reference>
<dbReference type="RefSeq" id="WP_141612393.1">
    <property type="nucleotide sequence ID" value="NZ_VIGC02000045.1"/>
</dbReference>
<dbReference type="PANTHER" id="PTHR14503">
    <property type="entry name" value="MITOCHONDRIAL RIBOSOMAL PROTEIN 34 FAMILY MEMBER"/>
    <property type="match status" value="1"/>
</dbReference>
<sequence length="55" mass="6788">MPKRTWQPKVRKRLKTHGFRIRMRTPGGRNVLKRRRLKGRARLTVKLTERKPFRH</sequence>
<dbReference type="InParanoid" id="A0A540V928"/>
<dbReference type="InterPro" id="IPR000271">
    <property type="entry name" value="Ribosomal_bL34"/>
</dbReference>
<dbReference type="NCBIfam" id="TIGR01030">
    <property type="entry name" value="rpmH_bact"/>
    <property type="match status" value="1"/>
</dbReference>
<dbReference type="GO" id="GO:0003735">
    <property type="term" value="F:structural constituent of ribosome"/>
    <property type="evidence" value="ECO:0007669"/>
    <property type="project" value="InterPro"/>
</dbReference>
<keyword evidence="7" id="KW-1185">Reference proteome</keyword>
<dbReference type="PANTHER" id="PTHR14503:SF4">
    <property type="entry name" value="LARGE RIBOSOMAL SUBUNIT PROTEIN BL34M"/>
    <property type="match status" value="1"/>
</dbReference>
<dbReference type="EMBL" id="VIGC01000045">
    <property type="protein sequence ID" value="TQE93231.1"/>
    <property type="molecule type" value="Genomic_DNA"/>
</dbReference>
<proteinExistence type="inferred from homology"/>
<dbReference type="FunCoup" id="A0A540V928">
    <property type="interactions" value="251"/>
</dbReference>
<accession>A0A540V928</accession>
<dbReference type="HAMAP" id="MF_00391">
    <property type="entry name" value="Ribosomal_bL34"/>
    <property type="match status" value="1"/>
</dbReference>
<organism evidence="6 7">
    <name type="scientific">Litorilinea aerophila</name>
    <dbReference type="NCBI Taxonomy" id="1204385"/>
    <lineage>
        <taxon>Bacteria</taxon>
        <taxon>Bacillati</taxon>
        <taxon>Chloroflexota</taxon>
        <taxon>Caldilineae</taxon>
        <taxon>Caldilineales</taxon>
        <taxon>Caldilineaceae</taxon>
        <taxon>Litorilinea</taxon>
    </lineage>
</organism>
<comment type="similarity">
    <text evidence="1 5">Belongs to the bacterial ribosomal protein bL34 family.</text>
</comment>
<dbReference type="GO" id="GO:1990904">
    <property type="term" value="C:ribonucleoprotein complex"/>
    <property type="evidence" value="ECO:0007669"/>
    <property type="project" value="UniProtKB-KW"/>
</dbReference>
<keyword evidence="2 5" id="KW-0689">Ribosomal protein</keyword>
<keyword evidence="3 5" id="KW-0687">Ribonucleoprotein</keyword>